<reference evidence="2 3" key="1">
    <citation type="submission" date="2016-07" db="EMBL/GenBank/DDBJ databases">
        <title>Caryophanon latum genome sequencing.</title>
        <authorList>
            <person name="Verma A."/>
            <person name="Pal Y."/>
            <person name="Krishnamurthi S."/>
        </authorList>
    </citation>
    <scope>NUCLEOTIDE SEQUENCE [LARGE SCALE GENOMIC DNA]</scope>
    <source>
        <strain evidence="2 3">DSM 14151</strain>
    </source>
</reference>
<protein>
    <recommendedName>
        <fullName evidence="4">YesK-like protein</fullName>
    </recommendedName>
</protein>
<dbReference type="EMBL" id="MATO01000015">
    <property type="protein sequence ID" value="OCS92501.1"/>
    <property type="molecule type" value="Genomic_DNA"/>
</dbReference>
<name>A0A1C0YZD0_9BACL</name>
<feature type="transmembrane region" description="Helical" evidence="1">
    <location>
        <begin position="34"/>
        <end position="52"/>
    </location>
</feature>
<accession>A0A1C0YZD0</accession>
<organism evidence="2 3">
    <name type="scientific">Caryophanon latum</name>
    <dbReference type="NCBI Taxonomy" id="33977"/>
    <lineage>
        <taxon>Bacteria</taxon>
        <taxon>Bacillati</taxon>
        <taxon>Bacillota</taxon>
        <taxon>Bacilli</taxon>
        <taxon>Bacillales</taxon>
        <taxon>Caryophanaceae</taxon>
        <taxon>Caryophanon</taxon>
    </lineage>
</organism>
<evidence type="ECO:0000256" key="1">
    <source>
        <dbReference type="SAM" id="Phobius"/>
    </source>
</evidence>
<keyword evidence="1" id="KW-1133">Transmembrane helix</keyword>
<dbReference type="RefSeq" id="WP_066462311.1">
    <property type="nucleotide sequence ID" value="NZ_MATO01000015.1"/>
</dbReference>
<feature type="transmembrane region" description="Helical" evidence="1">
    <location>
        <begin position="58"/>
        <end position="80"/>
    </location>
</feature>
<comment type="caution">
    <text evidence="2">The sequence shown here is derived from an EMBL/GenBank/DDBJ whole genome shotgun (WGS) entry which is preliminary data.</text>
</comment>
<gene>
    <name evidence="2" type="ORF">A6K76_06340</name>
</gene>
<evidence type="ECO:0008006" key="4">
    <source>
        <dbReference type="Google" id="ProtNLM"/>
    </source>
</evidence>
<dbReference type="AlphaFoldDB" id="A0A1C0YZD0"/>
<keyword evidence="3" id="KW-1185">Reference proteome</keyword>
<feature type="transmembrane region" description="Helical" evidence="1">
    <location>
        <begin position="6"/>
        <end position="27"/>
    </location>
</feature>
<keyword evidence="1" id="KW-0472">Membrane</keyword>
<proteinExistence type="predicted"/>
<sequence>MGESIFTPIFIGFVVNVALFFVVRYGLKRNFRQASRITLIAAIVVGISSLIVSGWQGIGIGVVSLGMFSCSVLLYVLSFLPSNQ</sequence>
<evidence type="ECO:0000313" key="3">
    <source>
        <dbReference type="Proteomes" id="UP000093482"/>
    </source>
</evidence>
<dbReference type="Proteomes" id="UP000093482">
    <property type="component" value="Unassembled WGS sequence"/>
</dbReference>
<keyword evidence="1" id="KW-0812">Transmembrane</keyword>
<evidence type="ECO:0000313" key="2">
    <source>
        <dbReference type="EMBL" id="OCS92501.1"/>
    </source>
</evidence>